<reference evidence="1" key="1">
    <citation type="submission" date="2022-07" db="EMBL/GenBank/DDBJ databases">
        <title>Genome Sequence of Physisporinus lineatus.</title>
        <authorList>
            <person name="Buettner E."/>
        </authorList>
    </citation>
    <scope>NUCLEOTIDE SEQUENCE</scope>
    <source>
        <strain evidence="1">VT162</strain>
    </source>
</reference>
<name>A0AAD5YKH9_9APHY</name>
<evidence type="ECO:0000313" key="1">
    <source>
        <dbReference type="EMBL" id="KAJ3486760.1"/>
    </source>
</evidence>
<protein>
    <submittedName>
        <fullName evidence="1">Uncharacterized protein</fullName>
    </submittedName>
</protein>
<dbReference type="Proteomes" id="UP001212997">
    <property type="component" value="Unassembled WGS sequence"/>
</dbReference>
<comment type="caution">
    <text evidence="1">The sequence shown here is derived from an EMBL/GenBank/DDBJ whole genome shotgun (WGS) entry which is preliminary data.</text>
</comment>
<keyword evidence="2" id="KW-1185">Reference proteome</keyword>
<sequence length="74" mass="8132">MKTSFLRHLGSSATNADSIMPRSGRGGWDSKFLHASTTKGYVLESLVVMASYPSGYAYEANMAVLTPTRLREFL</sequence>
<dbReference type="AlphaFoldDB" id="A0AAD5YKH9"/>
<evidence type="ECO:0000313" key="2">
    <source>
        <dbReference type="Proteomes" id="UP001212997"/>
    </source>
</evidence>
<dbReference type="EMBL" id="JANAWD010000111">
    <property type="protein sequence ID" value="KAJ3486760.1"/>
    <property type="molecule type" value="Genomic_DNA"/>
</dbReference>
<organism evidence="1 2">
    <name type="scientific">Meripilus lineatus</name>
    <dbReference type="NCBI Taxonomy" id="2056292"/>
    <lineage>
        <taxon>Eukaryota</taxon>
        <taxon>Fungi</taxon>
        <taxon>Dikarya</taxon>
        <taxon>Basidiomycota</taxon>
        <taxon>Agaricomycotina</taxon>
        <taxon>Agaricomycetes</taxon>
        <taxon>Polyporales</taxon>
        <taxon>Meripilaceae</taxon>
        <taxon>Meripilus</taxon>
    </lineage>
</organism>
<accession>A0AAD5YKH9</accession>
<proteinExistence type="predicted"/>
<gene>
    <name evidence="1" type="ORF">NLI96_g3995</name>
</gene>